<evidence type="ECO:0000313" key="2">
    <source>
        <dbReference type="Proteomes" id="UP000431264"/>
    </source>
</evidence>
<keyword evidence="2" id="KW-1185">Reference proteome</keyword>
<dbReference type="OrthoDB" id="674560at2"/>
<comment type="caution">
    <text evidence="1">The sequence shown here is derived from an EMBL/GenBank/DDBJ whole genome shotgun (WGS) entry which is preliminary data.</text>
</comment>
<organism evidence="1 2">
    <name type="scientific">Flavobacterium profundi</name>
    <dbReference type="NCBI Taxonomy" id="1774945"/>
    <lineage>
        <taxon>Bacteria</taxon>
        <taxon>Pseudomonadati</taxon>
        <taxon>Bacteroidota</taxon>
        <taxon>Flavobacteriia</taxon>
        <taxon>Flavobacteriales</taxon>
        <taxon>Flavobacteriaceae</taxon>
        <taxon>Flavobacterium</taxon>
    </lineage>
</organism>
<gene>
    <name evidence="1" type="ORF">GOQ30_02880</name>
</gene>
<reference evidence="2" key="1">
    <citation type="submission" date="2019-05" db="EMBL/GenBank/DDBJ databases">
        <title>Flavobacterium profundi sp. nov., isolated from a deep-sea seamount.</title>
        <authorList>
            <person name="Zhang D.-C."/>
        </authorList>
    </citation>
    <scope>NUCLEOTIDE SEQUENCE [LARGE SCALE GENOMIC DNA]</scope>
    <source>
        <strain evidence="2">TP390</strain>
    </source>
</reference>
<accession>A0A6I4IRZ9</accession>
<dbReference type="Proteomes" id="UP000431264">
    <property type="component" value="Unassembled WGS sequence"/>
</dbReference>
<name>A0A6I4IRZ9_9FLAO</name>
<dbReference type="EMBL" id="WQLW01000002">
    <property type="protein sequence ID" value="MVO08107.1"/>
    <property type="molecule type" value="Genomic_DNA"/>
</dbReference>
<evidence type="ECO:0000313" key="1">
    <source>
        <dbReference type="EMBL" id="MVO08107.1"/>
    </source>
</evidence>
<protein>
    <submittedName>
        <fullName evidence="1">Uncharacterized protein</fullName>
    </submittedName>
</protein>
<dbReference type="AlphaFoldDB" id="A0A6I4IRZ9"/>
<sequence length="180" mass="21672">MNKENLENKITDATSRLITMASDFCWNTLSKNCYYILSEIDETIGKILFEKNKIRKKVNEVKTPKHLEEITQDLALLYTNLYDINFYIYKATKDKTIIEIKYFLKTSHTKDFYETIKNNDSMWHCKVAIPPYLSSIGKPIKEKKKFDVNWQLGGIRYEWNLFLYRFKYYLYKTRKGFTNF</sequence>
<proteinExistence type="predicted"/>
<dbReference type="RefSeq" id="WP_140996508.1">
    <property type="nucleotide sequence ID" value="NZ_VDCZ01000002.1"/>
</dbReference>